<feature type="transmembrane region" description="Helical" evidence="2">
    <location>
        <begin position="126"/>
        <end position="147"/>
    </location>
</feature>
<feature type="transmembrane region" description="Helical" evidence="2">
    <location>
        <begin position="234"/>
        <end position="260"/>
    </location>
</feature>
<keyword evidence="2" id="KW-0472">Membrane</keyword>
<evidence type="ECO:0000256" key="1">
    <source>
        <dbReference type="SAM" id="MobiDB-lite"/>
    </source>
</evidence>
<keyword evidence="2" id="KW-0812">Transmembrane</keyword>
<name>A0A8H6JQR1_9PEZI</name>
<accession>A0A8H6JQR1</accession>
<evidence type="ECO:0000313" key="3">
    <source>
        <dbReference type="EMBL" id="KAF6817617.1"/>
    </source>
</evidence>
<reference evidence="3 4" key="1">
    <citation type="journal article" date="2020" name="Phytopathology">
        <title>Genome Sequence Resources of Colletotrichum truncatum, C. plurivorum, C. musicola, and C. sojae: Four Species Pathogenic to Soybean (Glycine max).</title>
        <authorList>
            <person name="Rogerio F."/>
            <person name="Boufleur T.R."/>
            <person name="Ciampi-Guillardi M."/>
            <person name="Sukno S.A."/>
            <person name="Thon M.R."/>
            <person name="Massola Junior N.S."/>
            <person name="Baroncelli R."/>
        </authorList>
    </citation>
    <scope>NUCLEOTIDE SEQUENCE [LARGE SCALE GENOMIC DNA]</scope>
    <source>
        <strain evidence="3 4">LFN0009</strain>
    </source>
</reference>
<dbReference type="AlphaFoldDB" id="A0A8H6JQR1"/>
<keyword evidence="2" id="KW-1133">Transmembrane helix</keyword>
<feature type="transmembrane region" description="Helical" evidence="2">
    <location>
        <begin position="191"/>
        <end position="208"/>
    </location>
</feature>
<proteinExistence type="predicted"/>
<dbReference type="InterPro" id="IPR036259">
    <property type="entry name" value="MFS_trans_sf"/>
</dbReference>
<dbReference type="Proteomes" id="UP000652219">
    <property type="component" value="Unassembled WGS sequence"/>
</dbReference>
<comment type="caution">
    <text evidence="3">The sequence shown here is derived from an EMBL/GenBank/DDBJ whole genome shotgun (WGS) entry which is preliminary data.</text>
</comment>
<feature type="transmembrane region" description="Helical" evidence="2">
    <location>
        <begin position="159"/>
        <end position="179"/>
    </location>
</feature>
<feature type="transmembrane region" description="Helical" evidence="2">
    <location>
        <begin position="101"/>
        <end position="120"/>
    </location>
</feature>
<feature type="region of interest" description="Disordered" evidence="1">
    <location>
        <begin position="458"/>
        <end position="483"/>
    </location>
</feature>
<feature type="transmembrane region" description="Helical" evidence="2">
    <location>
        <begin position="321"/>
        <end position="340"/>
    </location>
</feature>
<organism evidence="3 4">
    <name type="scientific">Colletotrichum sojae</name>
    <dbReference type="NCBI Taxonomy" id="2175907"/>
    <lineage>
        <taxon>Eukaryota</taxon>
        <taxon>Fungi</taxon>
        <taxon>Dikarya</taxon>
        <taxon>Ascomycota</taxon>
        <taxon>Pezizomycotina</taxon>
        <taxon>Sordariomycetes</taxon>
        <taxon>Hypocreomycetidae</taxon>
        <taxon>Glomerellales</taxon>
        <taxon>Glomerellaceae</taxon>
        <taxon>Colletotrichum</taxon>
        <taxon>Colletotrichum orchidearum species complex</taxon>
    </lineage>
</organism>
<feature type="transmembrane region" description="Helical" evidence="2">
    <location>
        <begin position="12"/>
        <end position="32"/>
    </location>
</feature>
<sequence length="483" mass="51875">MPGPARVGYSQMTLRSFVLFIAFVLAFGHGFMEVPFDVVTRQGICRREFSTREDLRNCLAAPEVAAHHRFKVNTQLFMGLYGFVVSYPLGKLTDRVRRSSAATIGILLWLAGQSIGGGTMGIDPRAYYGLSFLTVTGRLLTETALFAMITDLSTNLNRCCNHALLVFLAFAGYIFGQLLSGFSTFTKPSGLALLGSACIGLCSLPVVVRKDTQKPKPRGPRQTREQPFGKVMGALLNAPTICLLFIAAALPTLGPIVIAWLEKHLPAAYDISPVVLGMPLRFMFFAAILLGMALTLFSMGRPSAADRPQNFSEDRCKPDDVSWFLATFLLLQIGSILFVVQGKGPALAGVVLSGLGSGAAALPTALVLCLVGPDVRSKYAGRVFGVLNEARSLAVMWTGKFALELTARQAPSEVGVLWMHLVAVGFLTILVVPVWKLAGDLPPLPPTNHDEIELRDMGGPNQAGNVDEEAAVPAAPPPAYAVR</sequence>
<dbReference type="SUPFAM" id="SSF103473">
    <property type="entry name" value="MFS general substrate transporter"/>
    <property type="match status" value="1"/>
</dbReference>
<gene>
    <name evidence="3" type="ORF">CSOJ01_02327</name>
</gene>
<evidence type="ECO:0000313" key="4">
    <source>
        <dbReference type="Proteomes" id="UP000652219"/>
    </source>
</evidence>
<dbReference type="EMBL" id="WIGN01000020">
    <property type="protein sequence ID" value="KAF6817617.1"/>
    <property type="molecule type" value="Genomic_DNA"/>
</dbReference>
<feature type="transmembrane region" description="Helical" evidence="2">
    <location>
        <begin position="415"/>
        <end position="435"/>
    </location>
</feature>
<feature type="transmembrane region" description="Helical" evidence="2">
    <location>
        <begin position="72"/>
        <end position="89"/>
    </location>
</feature>
<feature type="transmembrane region" description="Helical" evidence="2">
    <location>
        <begin position="346"/>
        <end position="371"/>
    </location>
</feature>
<evidence type="ECO:0000256" key="2">
    <source>
        <dbReference type="SAM" id="Phobius"/>
    </source>
</evidence>
<feature type="transmembrane region" description="Helical" evidence="2">
    <location>
        <begin position="280"/>
        <end position="300"/>
    </location>
</feature>
<feature type="compositionally biased region" description="Pro residues" evidence="1">
    <location>
        <begin position="474"/>
        <end position="483"/>
    </location>
</feature>
<keyword evidence="4" id="KW-1185">Reference proteome</keyword>
<protein>
    <submittedName>
        <fullName evidence="3">Uncharacterized protein</fullName>
    </submittedName>
</protein>